<dbReference type="InterPro" id="IPR000719">
    <property type="entry name" value="Prot_kinase_dom"/>
</dbReference>
<dbReference type="PROSITE" id="PS00109">
    <property type="entry name" value="PROTEIN_KINASE_TYR"/>
    <property type="match status" value="1"/>
</dbReference>
<dbReference type="Pfam" id="PF00069">
    <property type="entry name" value="Pkinase"/>
    <property type="match status" value="1"/>
</dbReference>
<evidence type="ECO:0000256" key="3">
    <source>
        <dbReference type="ARBA" id="ARBA00022741"/>
    </source>
</evidence>
<evidence type="ECO:0000256" key="5">
    <source>
        <dbReference type="ARBA" id="ARBA00022840"/>
    </source>
</evidence>
<dbReference type="InterPro" id="IPR008266">
    <property type="entry name" value="Tyr_kinase_AS"/>
</dbReference>
<proteinExistence type="predicted"/>
<keyword evidence="8" id="KW-1185">Reference proteome</keyword>
<dbReference type="PANTHER" id="PTHR24349">
    <property type="entry name" value="SERINE/THREONINE-PROTEIN KINASE"/>
    <property type="match status" value="1"/>
</dbReference>
<comment type="caution">
    <text evidence="7">The sequence shown here is derived from an EMBL/GenBank/DDBJ whole genome shotgun (WGS) entry which is preliminary data.</text>
</comment>
<name>A0A3R6VS55_9STRA</name>
<evidence type="ECO:0000256" key="2">
    <source>
        <dbReference type="ARBA" id="ARBA00022679"/>
    </source>
</evidence>
<protein>
    <recommendedName>
        <fullName evidence="6">Protein kinase domain-containing protein</fullName>
    </recommendedName>
</protein>
<dbReference type="EMBL" id="QUSY01001333">
    <property type="protein sequence ID" value="RHY25294.1"/>
    <property type="molecule type" value="Genomic_DNA"/>
</dbReference>
<keyword evidence="2" id="KW-0808">Transferase</keyword>
<dbReference type="Gene3D" id="1.10.510.10">
    <property type="entry name" value="Transferase(Phosphotransferase) domain 1"/>
    <property type="match status" value="1"/>
</dbReference>
<evidence type="ECO:0000259" key="6">
    <source>
        <dbReference type="PROSITE" id="PS50011"/>
    </source>
</evidence>
<dbReference type="Proteomes" id="UP000285060">
    <property type="component" value="Unassembled WGS sequence"/>
</dbReference>
<accession>A0A3R6VS55</accession>
<keyword evidence="3" id="KW-0547">Nucleotide-binding</keyword>
<keyword evidence="4" id="KW-0418">Kinase</keyword>
<dbReference type="InterPro" id="IPR011009">
    <property type="entry name" value="Kinase-like_dom_sf"/>
</dbReference>
<dbReference type="VEuPathDB" id="FungiDB:H310_14732"/>
<evidence type="ECO:0000313" key="7">
    <source>
        <dbReference type="EMBL" id="RHY25294.1"/>
    </source>
</evidence>
<evidence type="ECO:0000313" key="8">
    <source>
        <dbReference type="Proteomes" id="UP000285060"/>
    </source>
</evidence>
<reference evidence="7 8" key="1">
    <citation type="submission" date="2018-08" db="EMBL/GenBank/DDBJ databases">
        <title>Aphanomyces genome sequencing and annotation.</title>
        <authorList>
            <person name="Minardi D."/>
            <person name="Oidtmann B."/>
            <person name="Van Der Giezen M."/>
            <person name="Studholme D.J."/>
        </authorList>
    </citation>
    <scope>NUCLEOTIDE SEQUENCE [LARGE SCALE GENOMIC DNA]</scope>
    <source>
        <strain evidence="7 8">NJM0002</strain>
    </source>
</reference>
<dbReference type="SUPFAM" id="SSF56112">
    <property type="entry name" value="Protein kinase-like (PK-like)"/>
    <property type="match status" value="1"/>
</dbReference>
<sequence length="320" mass="36088">MERYTTETVLAKALYGDVVLAVDTLTGSKVAIKRMHLDAATMRTSIQGIPIAEDIVMEKQVNRAVSGGSDGCHPYIMRMLRDFEEDGMGHFVFEFCAGGELFEQTLPMDTMAVARIFRQVVHAVKFLHDRGYVHRDISLENVLLDANGSNAKLCDFGLATTIDERSNHIVGKAFYMAPEMYLRQGYMPAPVDVWALGIMLLILLTGAPPFARANDSDNVFQYVKQHGITSVLRAWKVLHLVPLPALDLLEKMLVVDPTKRLSMDGLLHHPFLRENLHLVSMRGRKRMIVRKWLAKMRRRLHHMLRSVLPSMKNSPGVVGI</sequence>
<dbReference type="InterPro" id="IPR050205">
    <property type="entry name" value="CDPK_Ser/Thr_kinases"/>
</dbReference>
<dbReference type="GO" id="GO:0005524">
    <property type="term" value="F:ATP binding"/>
    <property type="evidence" value="ECO:0007669"/>
    <property type="project" value="UniProtKB-KW"/>
</dbReference>
<dbReference type="FunFam" id="1.10.510.10:FF:000571">
    <property type="entry name" value="Maternal embryonic leucine zipper kinase"/>
    <property type="match status" value="1"/>
</dbReference>
<evidence type="ECO:0000256" key="1">
    <source>
        <dbReference type="ARBA" id="ARBA00022527"/>
    </source>
</evidence>
<dbReference type="PROSITE" id="PS50011">
    <property type="entry name" value="PROTEIN_KINASE_DOM"/>
    <property type="match status" value="1"/>
</dbReference>
<gene>
    <name evidence="7" type="ORF">DYB32_008399</name>
</gene>
<dbReference type="AlphaFoldDB" id="A0A3R6VS55"/>
<dbReference type="GO" id="GO:0004674">
    <property type="term" value="F:protein serine/threonine kinase activity"/>
    <property type="evidence" value="ECO:0007669"/>
    <property type="project" value="UniProtKB-KW"/>
</dbReference>
<feature type="domain" description="Protein kinase" evidence="6">
    <location>
        <begin position="4"/>
        <end position="272"/>
    </location>
</feature>
<evidence type="ECO:0000256" key="4">
    <source>
        <dbReference type="ARBA" id="ARBA00022777"/>
    </source>
</evidence>
<keyword evidence="1" id="KW-0723">Serine/threonine-protein kinase</keyword>
<organism evidence="7 8">
    <name type="scientific">Aphanomyces invadans</name>
    <dbReference type="NCBI Taxonomy" id="157072"/>
    <lineage>
        <taxon>Eukaryota</taxon>
        <taxon>Sar</taxon>
        <taxon>Stramenopiles</taxon>
        <taxon>Oomycota</taxon>
        <taxon>Saprolegniomycetes</taxon>
        <taxon>Saprolegniales</taxon>
        <taxon>Verrucalvaceae</taxon>
        <taxon>Aphanomyces</taxon>
    </lineage>
</organism>
<keyword evidence="5" id="KW-0067">ATP-binding</keyword>